<keyword evidence="2" id="KW-1185">Reference proteome</keyword>
<dbReference type="Proteomes" id="UP000827976">
    <property type="component" value="Chromosome 5"/>
</dbReference>
<name>A0ACB7W5X6_DIOAL</name>
<reference evidence="2" key="1">
    <citation type="journal article" date="2022" name="Nat. Commun.">
        <title>Chromosome evolution and the genetic basis of agronomically important traits in greater yam.</title>
        <authorList>
            <person name="Bredeson J.V."/>
            <person name="Lyons J.B."/>
            <person name="Oniyinde I.O."/>
            <person name="Okereke N.R."/>
            <person name="Kolade O."/>
            <person name="Nnabue I."/>
            <person name="Nwadili C.O."/>
            <person name="Hribova E."/>
            <person name="Parker M."/>
            <person name="Nwogha J."/>
            <person name="Shu S."/>
            <person name="Carlson J."/>
            <person name="Kariba R."/>
            <person name="Muthemba S."/>
            <person name="Knop K."/>
            <person name="Barton G.J."/>
            <person name="Sherwood A.V."/>
            <person name="Lopez-Montes A."/>
            <person name="Asiedu R."/>
            <person name="Jamnadass R."/>
            <person name="Muchugi A."/>
            <person name="Goodstein D."/>
            <person name="Egesi C.N."/>
            <person name="Featherston J."/>
            <person name="Asfaw A."/>
            <person name="Simpson G.G."/>
            <person name="Dolezel J."/>
            <person name="Hendre P.S."/>
            <person name="Van Deynze A."/>
            <person name="Kumar P.L."/>
            <person name="Obidiegwu J.E."/>
            <person name="Bhattacharjee R."/>
            <person name="Rokhsar D.S."/>
        </authorList>
    </citation>
    <scope>NUCLEOTIDE SEQUENCE [LARGE SCALE GENOMIC DNA]</scope>
    <source>
        <strain evidence="2">cv. TDa95/00328</strain>
    </source>
</reference>
<protein>
    <submittedName>
        <fullName evidence="1">Triacylglycerol lipase protein</fullName>
        <ecNumber evidence="1">3.1.1.3</ecNumber>
    </submittedName>
</protein>
<evidence type="ECO:0000313" key="2">
    <source>
        <dbReference type="Proteomes" id="UP000827976"/>
    </source>
</evidence>
<dbReference type="EMBL" id="CM037015">
    <property type="protein sequence ID" value="KAH7683001.1"/>
    <property type="molecule type" value="Genomic_DNA"/>
</dbReference>
<dbReference type="EC" id="3.1.1.3" evidence="1"/>
<sequence>MQSGLFVDAFTITRIPSPRDTLHTSSTVSDALGIFFHQFSFLHFSLLFSPPPATAPMDALRSRVESWIRDQTDRIMAVRLPQPPLWRWSPWKARDDRRERERMVREEYERQRKQLLDLCRAVKADSVADLQEILSCMVLSECVYKRPASEMIRAINKFKSDFGGQIVSLEHVQPSLDHVPHRYLLAEAGDTLYASFIGTKQYKDVITDVNILQGAIFHEDDAEDFGLLDVKEDQGDLQNKIEEIHGKPLQVKTKQLKNNLKPAAHRGFLARAKGIPALELYKLAQKKNQKLVLCGHSLGGAVAVLATLAILRVLLLSPLVKDHEKVNIKCITFSQPPVGNAALRDYVHRKGWQHHFKTYCIPEDLVPRILSPAYFHHYNAANLETSPDIENSKISSAKHEGIKKSSTINKENGEQLVLGLGPVQTSFWRLSKLVPLEGIQKNLNLFKRVGKDIRKPSAANNSVESMVVDTDGEPQSLEIQEGSEGISLAPLPDVGRGPGEASSSQEDEKSRDKVGTSTEWRRVPYLPSYVPFGQLYLLGNSSVELLSDAEYAKLTSVRSVLAELRERLQSHSMRSYRSRFQKIFDICMGLGSLGSSPFLGIEQLPQFPNLQQLLGLAAVDGVVRLGNIVEPPVIQTATSIVPLGWTGVPGNKNAEPLKVDIIGHGLHLCTLVQAQVNGNWCSTAVESLPSMPPYSSQHHMQPDLQKMRILIGSPLKKPPKHSGFDDSLPSVLSSPVTDLVNFNAEQKTGSFSEERRANCEGFDAFVVYCTSDFVTVSKEVYVRARRVRLLGFEGAGKTSLLSALIKQGKPRNKAGQENIHPELNSQEVAADGISYFDSPGVNLQELHSGMSGFREELQAGVNDIHRKTDLIVLVHNLSQRIPWYHQANTPNPQPALSLLLNEARCLGVPWVLAITNKFSVSADQQKTLVDSAMEAYQVSAGMTEVINSCPFVIPSAPLPWSPADQESSGKTPAKNIILAPINFARMPFQRKAIIMPAEGVAALRQLIHRVLRSQEEMAFQELAENRLSVELARRRETLVITKQESPEKGNSITAAVVGASLGAGLGIVMAIVMGAASALRKP</sequence>
<gene>
    <name evidence="1" type="ORF">IHE45_05G155700</name>
</gene>
<comment type="caution">
    <text evidence="1">The sequence shown here is derived from an EMBL/GenBank/DDBJ whole genome shotgun (WGS) entry which is preliminary data.</text>
</comment>
<evidence type="ECO:0000313" key="1">
    <source>
        <dbReference type="EMBL" id="KAH7683001.1"/>
    </source>
</evidence>
<accession>A0ACB7W5X6</accession>
<proteinExistence type="predicted"/>
<keyword evidence="1" id="KW-0378">Hydrolase</keyword>
<organism evidence="1 2">
    <name type="scientific">Dioscorea alata</name>
    <name type="common">Purple yam</name>
    <dbReference type="NCBI Taxonomy" id="55571"/>
    <lineage>
        <taxon>Eukaryota</taxon>
        <taxon>Viridiplantae</taxon>
        <taxon>Streptophyta</taxon>
        <taxon>Embryophyta</taxon>
        <taxon>Tracheophyta</taxon>
        <taxon>Spermatophyta</taxon>
        <taxon>Magnoliopsida</taxon>
        <taxon>Liliopsida</taxon>
        <taxon>Dioscoreales</taxon>
        <taxon>Dioscoreaceae</taxon>
        <taxon>Dioscorea</taxon>
    </lineage>
</organism>